<dbReference type="PANTHER" id="PTHR30619:SF1">
    <property type="entry name" value="RECOMBINATION PROTEIN 2"/>
    <property type="match status" value="1"/>
</dbReference>
<feature type="transmembrane region" description="Helical" evidence="6">
    <location>
        <begin position="302"/>
        <end position="329"/>
    </location>
</feature>
<dbReference type="EMBL" id="CP060731">
    <property type="protein sequence ID" value="QNN77252.1"/>
    <property type="molecule type" value="Genomic_DNA"/>
</dbReference>
<proteinExistence type="predicted"/>
<feature type="transmembrane region" description="Helical" evidence="6">
    <location>
        <begin position="417"/>
        <end position="437"/>
    </location>
</feature>
<dbReference type="Pfam" id="PF00753">
    <property type="entry name" value="Lactamase_B"/>
    <property type="match status" value="1"/>
</dbReference>
<protein>
    <submittedName>
        <fullName evidence="8">DNA internalization-related competence protein ComEC/Rec2</fullName>
    </submittedName>
</protein>
<feature type="transmembrane region" description="Helical" evidence="6">
    <location>
        <begin position="12"/>
        <end position="32"/>
    </location>
</feature>
<dbReference type="GO" id="GO:0030420">
    <property type="term" value="P:establishment of competence for transformation"/>
    <property type="evidence" value="ECO:0007669"/>
    <property type="project" value="InterPro"/>
</dbReference>
<evidence type="ECO:0000256" key="6">
    <source>
        <dbReference type="SAM" id="Phobius"/>
    </source>
</evidence>
<dbReference type="InterPro" id="IPR052159">
    <property type="entry name" value="Competence_DNA_uptake"/>
</dbReference>
<dbReference type="AlphaFoldDB" id="A0A7G9TAX7"/>
<keyword evidence="4 6" id="KW-1133">Transmembrane helix</keyword>
<dbReference type="Proteomes" id="UP000515838">
    <property type="component" value="Chromosome"/>
</dbReference>
<dbReference type="Gene3D" id="3.60.15.10">
    <property type="entry name" value="Ribonuclease Z/Hydroxyacylglutathione hydrolase-like"/>
    <property type="match status" value="1"/>
</dbReference>
<organism evidence="8 9">
    <name type="scientific">Pseudoxanthomonas mexicana</name>
    <dbReference type="NCBI Taxonomy" id="128785"/>
    <lineage>
        <taxon>Bacteria</taxon>
        <taxon>Pseudomonadati</taxon>
        <taxon>Pseudomonadota</taxon>
        <taxon>Gammaproteobacteria</taxon>
        <taxon>Lysobacterales</taxon>
        <taxon>Lysobacteraceae</taxon>
        <taxon>Pseudoxanthomonas</taxon>
    </lineage>
</organism>
<dbReference type="InterPro" id="IPR035681">
    <property type="entry name" value="ComA-like_MBL"/>
</dbReference>
<dbReference type="InterPro" id="IPR025405">
    <property type="entry name" value="DUF4131"/>
</dbReference>
<keyword evidence="2" id="KW-1003">Cell membrane</keyword>
<keyword evidence="5 6" id="KW-0472">Membrane</keyword>
<dbReference type="InterPro" id="IPR036866">
    <property type="entry name" value="RibonucZ/Hydroxyglut_hydro"/>
</dbReference>
<dbReference type="Pfam" id="PF13567">
    <property type="entry name" value="DUF4131"/>
    <property type="match status" value="1"/>
</dbReference>
<evidence type="ECO:0000256" key="5">
    <source>
        <dbReference type="ARBA" id="ARBA00023136"/>
    </source>
</evidence>
<evidence type="ECO:0000256" key="1">
    <source>
        <dbReference type="ARBA" id="ARBA00004651"/>
    </source>
</evidence>
<dbReference type="InterPro" id="IPR004477">
    <property type="entry name" value="ComEC_N"/>
</dbReference>
<dbReference type="Pfam" id="PF03772">
    <property type="entry name" value="Competence"/>
    <property type="match status" value="1"/>
</dbReference>
<reference evidence="8 9" key="1">
    <citation type="submission" date="2020-08" db="EMBL/GenBank/DDBJ databases">
        <title>Streptomycin Non-resistant strain, P. mexicana.</title>
        <authorList>
            <person name="Ganesh-Kumar S."/>
            <person name="Zhe T."/>
            <person name="Yu Z."/>
            <person name="Min Y."/>
        </authorList>
    </citation>
    <scope>NUCLEOTIDE SEQUENCE [LARGE SCALE GENOMIC DNA]</scope>
    <source>
        <strain evidence="8 9">GTZY2</strain>
    </source>
</reference>
<dbReference type="NCBIfam" id="TIGR00360">
    <property type="entry name" value="ComEC_N-term"/>
    <property type="match status" value="1"/>
</dbReference>
<dbReference type="CDD" id="cd07731">
    <property type="entry name" value="ComA-like_MBL-fold"/>
    <property type="match status" value="1"/>
</dbReference>
<name>A0A7G9TAX7_PSEMX</name>
<accession>A0A7G9TAX7</accession>
<feature type="transmembrane region" description="Helical" evidence="6">
    <location>
        <begin position="256"/>
        <end position="282"/>
    </location>
</feature>
<evidence type="ECO:0000259" key="7">
    <source>
        <dbReference type="SMART" id="SM00849"/>
    </source>
</evidence>
<sequence length="798" mass="85087">MAAAALPARYPLPPFGLACTAAVLLGMVALLWSPALPPVAVLWVGLVAGIGGWGAGARWRWTGAMLAGAAWAGLHATWSFSAQLPPAWEGRDVIVSGRVVGLPEPQARRTRFLLRVDDADAQPAPLRGKLVRLAWYDDFGAEVAGPRTRLGAGERWRLQVRVRAPRGLANPGGMDAERHAVAQRIAATGYIRHPALAREPAPARGIDAWRDAMSQRIAREVRSDSARFVRALALGDTRALDDADWQVLRATGLTHLIAISGFHVGLVAGGCALIGAGLWWLFPALARWIPRPQVAGTMALAGAVAYAAAAGFALPTVRTVLMIAVVVLARLARRHVRLVDVLALAMLAVLLFDPLSLLAAGFWLSFGGVAWLAWCLPASMHWAKAFLPAQAVATIGLLPLTAVLFGQASLAGPVANLVAIPWWSLVVVPLALLGTALETFHAGAGVWAWQAAAACFGPTWRLFEVVAAHPQALHWLPESPVWTLWLALAGGFWLLMPRGVPGKALAVLLWLPLVWPDRERPRAGEVELVVVDVGQGLSALVRTSRHALLFDAGPAVEDGFDAGERAVVPALRALGVTHVHALVVSHGDNDHAGGVDAVRDSLSVRTVLSPLGSGVPARAPCVAGAAWTWDGVRFRFLHPGRYFPYLGNEASCVLKVETAHGSLLLPGDIGAIVERGLVHRDAASLRADVVVLPHHGSAGSSDPAFVAATSPRLVLNSSGAGNRFGHPRAPVVARWRARGSELLDTQSSGALRVWVGADGLQVRERRHDRPRWWDAVRRQRAGGLSYRPKEERPDAPED</sequence>
<gene>
    <name evidence="8" type="ORF">IAE60_15205</name>
</gene>
<dbReference type="SMART" id="SM00849">
    <property type="entry name" value="Lactamase_B"/>
    <property type="match status" value="1"/>
</dbReference>
<evidence type="ECO:0000256" key="3">
    <source>
        <dbReference type="ARBA" id="ARBA00022692"/>
    </source>
</evidence>
<feature type="transmembrane region" description="Helical" evidence="6">
    <location>
        <begin position="341"/>
        <end position="374"/>
    </location>
</feature>
<evidence type="ECO:0000313" key="8">
    <source>
        <dbReference type="EMBL" id="QNN77252.1"/>
    </source>
</evidence>
<dbReference type="SUPFAM" id="SSF56281">
    <property type="entry name" value="Metallo-hydrolase/oxidoreductase"/>
    <property type="match status" value="1"/>
</dbReference>
<feature type="domain" description="Metallo-beta-lactamase" evidence="7">
    <location>
        <begin position="535"/>
        <end position="695"/>
    </location>
</feature>
<evidence type="ECO:0000256" key="4">
    <source>
        <dbReference type="ARBA" id="ARBA00022989"/>
    </source>
</evidence>
<evidence type="ECO:0000313" key="9">
    <source>
        <dbReference type="Proteomes" id="UP000515838"/>
    </source>
</evidence>
<dbReference type="InterPro" id="IPR004797">
    <property type="entry name" value="Competence_ComEC/Rec2"/>
</dbReference>
<dbReference type="InterPro" id="IPR001279">
    <property type="entry name" value="Metallo-B-lactamas"/>
</dbReference>
<keyword evidence="3 6" id="KW-0812">Transmembrane</keyword>
<dbReference type="NCBIfam" id="TIGR00361">
    <property type="entry name" value="ComEC_Rec2"/>
    <property type="match status" value="1"/>
</dbReference>
<comment type="subcellular location">
    <subcellularLocation>
        <location evidence="1">Cell membrane</location>
        <topology evidence="1">Multi-pass membrane protein</topology>
    </subcellularLocation>
</comment>
<evidence type="ECO:0000256" key="2">
    <source>
        <dbReference type="ARBA" id="ARBA00022475"/>
    </source>
</evidence>
<dbReference type="PANTHER" id="PTHR30619">
    <property type="entry name" value="DNA INTERNALIZATION/COMPETENCE PROTEIN COMEC/REC2"/>
    <property type="match status" value="1"/>
</dbReference>
<feature type="transmembrane region" description="Helical" evidence="6">
    <location>
        <begin position="38"/>
        <end position="56"/>
    </location>
</feature>
<dbReference type="GO" id="GO:0005886">
    <property type="term" value="C:plasma membrane"/>
    <property type="evidence" value="ECO:0007669"/>
    <property type="project" value="UniProtKB-SubCell"/>
</dbReference>
<feature type="transmembrane region" description="Helical" evidence="6">
    <location>
        <begin position="386"/>
        <end position="405"/>
    </location>
</feature>